<dbReference type="RefSeq" id="WP_020959806.1">
    <property type="nucleotide sequence ID" value="NC_022080.4"/>
</dbReference>
<dbReference type="PATRIC" id="fig|1345697.3.peg.1651"/>
<evidence type="ECO:0000256" key="1">
    <source>
        <dbReference type="SAM" id="Phobius"/>
    </source>
</evidence>
<feature type="transmembrane region" description="Helical" evidence="1">
    <location>
        <begin position="165"/>
        <end position="182"/>
    </location>
</feature>
<dbReference type="KEGG" id="gjf:M493_08625"/>
<feature type="transmembrane region" description="Helical" evidence="1">
    <location>
        <begin position="34"/>
        <end position="53"/>
    </location>
</feature>
<reference evidence="2 3" key="1">
    <citation type="journal article" date="2014" name="Genome Announc.">
        <title>Complete Genome Sequence of the Thermophilic Polychlorinated Biphenyl Degrader Geobacillus sp. Strain JF8 (NBRC 109937).</title>
        <authorList>
            <person name="Shintani M."/>
            <person name="Ohtsubo Y."/>
            <person name="Fukuda K."/>
            <person name="Hosoyama A."/>
            <person name="Ohji S."/>
            <person name="Yamazoe A."/>
            <person name="Fujita N."/>
            <person name="Nagata Y."/>
            <person name="Tsuda M."/>
            <person name="Hatta T."/>
            <person name="Kimbara K."/>
        </authorList>
    </citation>
    <scope>NUCLEOTIDE SEQUENCE [LARGE SCALE GENOMIC DNA]</scope>
    <source>
        <strain evidence="2 3">JF8</strain>
    </source>
</reference>
<name>S5ZCS1_GEOG3</name>
<evidence type="ECO:0000313" key="2">
    <source>
        <dbReference type="EMBL" id="AGT32000.1"/>
    </source>
</evidence>
<feature type="transmembrane region" description="Helical" evidence="1">
    <location>
        <begin position="126"/>
        <end position="145"/>
    </location>
</feature>
<dbReference type="STRING" id="1921421.M493_08625"/>
<dbReference type="EMBL" id="CP006254">
    <property type="protein sequence ID" value="AGT32000.1"/>
    <property type="molecule type" value="Genomic_DNA"/>
</dbReference>
<keyword evidence="1" id="KW-0472">Membrane</keyword>
<feature type="transmembrane region" description="Helical" evidence="1">
    <location>
        <begin position="65"/>
        <end position="83"/>
    </location>
</feature>
<sequence>MKRMSYLAGGATLMAVLALPPVSRWLESSMIGVMLGQIPLLVAAGWLFGLALPRRFAELLSRWNENGLPGLLLAVSVLAFWLLPRSVDASLNEPLMRLAKWGMLPLLAGLPLSFSWKRLHPIARGVVHANVISMLVVMGWLYLAVPVRVCNSYLLDQQNALGRTMIALAIVLAAFWLLRLFVAGTPKETTAR</sequence>
<dbReference type="HOGENOM" id="CLU_108389_0_0_9"/>
<keyword evidence="1" id="KW-1133">Transmembrane helix</keyword>
<evidence type="ECO:0000313" key="3">
    <source>
        <dbReference type="Proteomes" id="UP000015500"/>
    </source>
</evidence>
<accession>S5ZCS1</accession>
<feature type="transmembrane region" description="Helical" evidence="1">
    <location>
        <begin position="95"/>
        <end position="114"/>
    </location>
</feature>
<gene>
    <name evidence="2" type="ORF">M493_08625</name>
</gene>
<keyword evidence="1" id="KW-0812">Transmembrane</keyword>
<proteinExistence type="predicted"/>
<organism evidence="2 3">
    <name type="scientific">Geobacillus genomosp. 3</name>
    <dbReference type="NCBI Taxonomy" id="1921421"/>
    <lineage>
        <taxon>Bacteria</taxon>
        <taxon>Bacillati</taxon>
        <taxon>Bacillota</taxon>
        <taxon>Bacilli</taxon>
        <taxon>Bacillales</taxon>
        <taxon>Anoxybacillaceae</taxon>
        <taxon>Geobacillus</taxon>
    </lineage>
</organism>
<keyword evidence="3" id="KW-1185">Reference proteome</keyword>
<dbReference type="AlphaFoldDB" id="S5ZCS1"/>
<dbReference type="Proteomes" id="UP000015500">
    <property type="component" value="Chromosome"/>
</dbReference>
<protein>
    <submittedName>
        <fullName evidence="2">Membrane protein</fullName>
    </submittedName>
</protein>